<dbReference type="InterPro" id="IPR017853">
    <property type="entry name" value="GH"/>
</dbReference>
<evidence type="ECO:0000259" key="2">
    <source>
        <dbReference type="Pfam" id="PF11790"/>
    </source>
</evidence>
<dbReference type="PANTHER" id="PTHR34154">
    <property type="entry name" value="ALKALI-SENSITIVE LINKAGE PROTEIN 1"/>
    <property type="match status" value="1"/>
</dbReference>
<feature type="domain" description="Asl1-like glycosyl hydrolase catalytic" evidence="2">
    <location>
        <begin position="118"/>
        <end position="260"/>
    </location>
</feature>
<dbReference type="AlphaFoldDB" id="A0A179IHN3"/>
<dbReference type="Pfam" id="PF11790">
    <property type="entry name" value="Glyco_hydro_cc"/>
    <property type="match status" value="2"/>
</dbReference>
<feature type="chain" id="PRO_5008104475" description="Asl1-like glycosyl hydrolase catalytic domain-containing protein" evidence="1">
    <location>
        <begin position="19"/>
        <end position="263"/>
    </location>
</feature>
<dbReference type="InterPro" id="IPR053183">
    <property type="entry name" value="ASL1"/>
</dbReference>
<keyword evidence="4" id="KW-1185">Reference proteome</keyword>
<dbReference type="PANTHER" id="PTHR34154:SF3">
    <property type="entry name" value="ALKALI-SENSITIVE LINKAGE PROTEIN 1"/>
    <property type="match status" value="1"/>
</dbReference>
<gene>
    <name evidence="3" type="ORF">LLEC1_03498</name>
</gene>
<organism evidence="3 4">
    <name type="scientific">Cordyceps confragosa</name>
    <name type="common">Lecanicillium lecanii</name>
    <dbReference type="NCBI Taxonomy" id="2714763"/>
    <lineage>
        <taxon>Eukaryota</taxon>
        <taxon>Fungi</taxon>
        <taxon>Dikarya</taxon>
        <taxon>Ascomycota</taxon>
        <taxon>Pezizomycotina</taxon>
        <taxon>Sordariomycetes</taxon>
        <taxon>Hypocreomycetidae</taxon>
        <taxon>Hypocreales</taxon>
        <taxon>Cordycipitaceae</taxon>
        <taxon>Akanthomyces</taxon>
    </lineage>
</organism>
<dbReference type="InterPro" id="IPR024655">
    <property type="entry name" value="Asl1_glyco_hydro_catalytic"/>
</dbReference>
<evidence type="ECO:0000313" key="4">
    <source>
        <dbReference type="Proteomes" id="UP000243081"/>
    </source>
</evidence>
<proteinExistence type="predicted"/>
<dbReference type="OMA" id="DGWDWIT"/>
<keyword evidence="1" id="KW-0732">Signal</keyword>
<evidence type="ECO:0000313" key="3">
    <source>
        <dbReference type="EMBL" id="OAR02166.1"/>
    </source>
</evidence>
<dbReference type="EMBL" id="LUKN01000800">
    <property type="protein sequence ID" value="OAR02166.1"/>
    <property type="molecule type" value="Genomic_DNA"/>
</dbReference>
<feature type="domain" description="Asl1-like glycosyl hydrolase catalytic" evidence="2">
    <location>
        <begin position="41"/>
        <end position="117"/>
    </location>
</feature>
<dbReference type="OrthoDB" id="43654at2759"/>
<dbReference type="Gene3D" id="3.20.20.80">
    <property type="entry name" value="Glycosidases"/>
    <property type="match status" value="1"/>
</dbReference>
<dbReference type="GO" id="GO:0071966">
    <property type="term" value="P:fungal-type cell wall polysaccharide metabolic process"/>
    <property type="evidence" value="ECO:0007669"/>
    <property type="project" value="TreeGrafter"/>
</dbReference>
<dbReference type="Proteomes" id="UP000243081">
    <property type="component" value="Unassembled WGS sequence"/>
</dbReference>
<dbReference type="SUPFAM" id="SSF51445">
    <property type="entry name" value="(Trans)glycosidases"/>
    <property type="match status" value="1"/>
</dbReference>
<accession>A0A179IHN3</accession>
<reference evidence="3 4" key="1">
    <citation type="submission" date="2016-03" db="EMBL/GenBank/DDBJ databases">
        <title>Fine-scale spatial genetic structure of a fungal parasite of coffee scale insects.</title>
        <authorList>
            <person name="Jackson D."/>
            <person name="Zemenick K.A."/>
            <person name="Malloure B."/>
            <person name="Quandt C.A."/>
            <person name="James T.Y."/>
        </authorList>
    </citation>
    <scope>NUCLEOTIDE SEQUENCE [LARGE SCALE GENOMIC DNA]</scope>
    <source>
        <strain evidence="3 4">UM487</strain>
    </source>
</reference>
<comment type="caution">
    <text evidence="3">The sequence shown here is derived from an EMBL/GenBank/DDBJ whole genome shotgun (WGS) entry which is preliminary data.</text>
</comment>
<dbReference type="GO" id="GO:0009277">
    <property type="term" value="C:fungal-type cell wall"/>
    <property type="evidence" value="ECO:0007669"/>
    <property type="project" value="TreeGrafter"/>
</dbReference>
<feature type="signal peptide" evidence="1">
    <location>
        <begin position="1"/>
        <end position="18"/>
    </location>
</feature>
<evidence type="ECO:0000256" key="1">
    <source>
        <dbReference type="SAM" id="SignalP"/>
    </source>
</evidence>
<sequence>MAAFKLLAVAAITSMVHATNHPAGKRGLGSNDGLDLSGFESAGPIKMGWQYNWDSNIGGNKLSTVEYVPMLHSLHDDHEKVWADRASKWLEQGTGHLLGFNEPEQPLPQAAMSVADALGAPSVSNDGWDWITQFMDQCQGCHVDFIPIHWYNPFSLGHDFENWVRRVCGLGKPVWITEVSILFSAGIVCEKKHVATDRYLQQFKGMGGSSQDELAFLQQAMAFLEGNACVQRYAYFGTANNDMSLLSNEQSRLSELGHHYALD</sequence>
<name>A0A179IHN3_CORDF</name>
<protein>
    <recommendedName>
        <fullName evidence="2">Asl1-like glycosyl hydrolase catalytic domain-containing protein</fullName>
    </recommendedName>
</protein>